<accession>A0A9W6CD66</accession>
<dbReference type="RefSeq" id="WP_204863736.1">
    <property type="nucleotide sequence ID" value="NZ_BSCH01000003.1"/>
</dbReference>
<reference evidence="1" key="2">
    <citation type="submission" date="2022-11" db="EMBL/GenBank/DDBJ databases">
        <title>Draft genome sequence of Sellimonas catena strain 18CBH55.</title>
        <authorList>
            <person name="Atsushi H."/>
            <person name="Moriya O."/>
            <person name="Mitsuo S."/>
        </authorList>
    </citation>
    <scope>NUCLEOTIDE SEQUENCE</scope>
    <source>
        <strain evidence="1">18CBH55</strain>
    </source>
</reference>
<gene>
    <name evidence="1" type="ORF">Selli2_06040</name>
</gene>
<evidence type="ECO:0000313" key="1">
    <source>
        <dbReference type="EMBL" id="GLG89177.1"/>
    </source>
</evidence>
<evidence type="ECO:0008006" key="3">
    <source>
        <dbReference type="Google" id="ProtNLM"/>
    </source>
</evidence>
<organism evidence="1 2">
    <name type="scientific">Sellimonas catena</name>
    <dbReference type="NCBI Taxonomy" id="2994035"/>
    <lineage>
        <taxon>Bacteria</taxon>
        <taxon>Bacillati</taxon>
        <taxon>Bacillota</taxon>
        <taxon>Clostridia</taxon>
        <taxon>Lachnospirales</taxon>
        <taxon>Lachnospiraceae</taxon>
        <taxon>Sellimonas</taxon>
    </lineage>
</organism>
<sequence>MKQYRKLLAGIFAGGVLISGIGAGIGCVEFFSLDYAGERTVGETEMTVMEGEMSFTPPSDGGTVDVYMDYGQPYLNLVWDDSVPENTLHYSIEYNKKRVAPEAWQEDAETLGFYFPYINYDEVRDVMEFRDIILGDLKEHKIGSYRQKDIESIDLYLNPKDREEIEIW</sequence>
<protein>
    <recommendedName>
        <fullName evidence="3">Lipoprotein</fullName>
    </recommendedName>
</protein>
<reference evidence="1" key="3">
    <citation type="journal article" date="2023" name="Int. J. Syst. Evol. Microbiol.">
        <title>Sellimonas catena sp. nov., isolated from human faeces.</title>
        <authorList>
            <person name="Hisatomi A."/>
            <person name="Ohkuma M."/>
            <person name="Sakamoto M."/>
        </authorList>
    </citation>
    <scope>NUCLEOTIDE SEQUENCE</scope>
    <source>
        <strain evidence="1">18CBH55</strain>
    </source>
</reference>
<dbReference type="EMBL" id="BSCH01000003">
    <property type="protein sequence ID" value="GLG89177.1"/>
    <property type="molecule type" value="Genomic_DNA"/>
</dbReference>
<evidence type="ECO:0000313" key="2">
    <source>
        <dbReference type="Proteomes" id="UP001145094"/>
    </source>
</evidence>
<comment type="caution">
    <text evidence="1">The sequence shown here is derived from an EMBL/GenBank/DDBJ whole genome shotgun (WGS) entry which is preliminary data.</text>
</comment>
<name>A0A9W6CD66_9FIRM</name>
<dbReference type="PROSITE" id="PS51257">
    <property type="entry name" value="PROKAR_LIPOPROTEIN"/>
    <property type="match status" value="1"/>
</dbReference>
<dbReference type="AlphaFoldDB" id="A0A9W6CD66"/>
<proteinExistence type="predicted"/>
<dbReference type="Proteomes" id="UP001145094">
    <property type="component" value="Unassembled WGS sequence"/>
</dbReference>
<reference evidence="1" key="1">
    <citation type="submission" date="2022-11" db="EMBL/GenBank/DDBJ databases">
        <title>Draft genome sequence of Sellimonas catena strain 18CBH55.</title>
        <authorList>
            <person name="Hisatomi A."/>
            <person name="Ohkuma M."/>
            <person name="Sakamoto M."/>
        </authorList>
    </citation>
    <scope>NUCLEOTIDE SEQUENCE</scope>
    <source>
        <strain evidence="1">18CBH55</strain>
    </source>
</reference>